<comment type="caution">
    <text evidence="2">The sequence shown here is derived from an EMBL/GenBank/DDBJ whole genome shotgun (WGS) entry which is preliminary data.</text>
</comment>
<dbReference type="EMBL" id="BMOS01000004">
    <property type="protein sequence ID" value="GGN52498.1"/>
    <property type="molecule type" value="Genomic_DNA"/>
</dbReference>
<evidence type="ECO:0000313" key="3">
    <source>
        <dbReference type="Proteomes" id="UP000624041"/>
    </source>
</evidence>
<dbReference type="Proteomes" id="UP000624041">
    <property type="component" value="Unassembled WGS sequence"/>
</dbReference>
<dbReference type="PANTHER" id="PTHR33744:SF15">
    <property type="entry name" value="CARBOHYDRATE DIACID REGULATOR"/>
    <property type="match status" value="1"/>
</dbReference>
<dbReference type="PANTHER" id="PTHR33744">
    <property type="entry name" value="CARBOHYDRATE DIACID REGULATOR"/>
    <property type="match status" value="1"/>
</dbReference>
<dbReference type="Pfam" id="PF13556">
    <property type="entry name" value="HTH_30"/>
    <property type="match status" value="1"/>
</dbReference>
<dbReference type="InterPro" id="IPR051448">
    <property type="entry name" value="CdaR-like_regulators"/>
</dbReference>
<proteinExistence type="predicted"/>
<evidence type="ECO:0000313" key="2">
    <source>
        <dbReference type="EMBL" id="GGN52498.1"/>
    </source>
</evidence>
<evidence type="ECO:0000259" key="1">
    <source>
        <dbReference type="Pfam" id="PF13556"/>
    </source>
</evidence>
<dbReference type="InterPro" id="IPR025736">
    <property type="entry name" value="PucR_C-HTH_dom"/>
</dbReference>
<protein>
    <recommendedName>
        <fullName evidence="1">PucR C-terminal helix-turn-helix domain-containing protein</fullName>
    </recommendedName>
</protein>
<name>A0A918CZZ5_9BACI</name>
<reference evidence="2" key="1">
    <citation type="journal article" date="2014" name="Int. J. Syst. Evol. Microbiol.">
        <title>Complete genome sequence of Corynebacterium casei LMG S-19264T (=DSM 44701T), isolated from a smear-ripened cheese.</title>
        <authorList>
            <consortium name="US DOE Joint Genome Institute (JGI-PGF)"/>
            <person name="Walter F."/>
            <person name="Albersmeier A."/>
            <person name="Kalinowski J."/>
            <person name="Ruckert C."/>
        </authorList>
    </citation>
    <scope>NUCLEOTIDE SEQUENCE</scope>
    <source>
        <strain evidence="2">JCM 17251</strain>
    </source>
</reference>
<keyword evidence="3" id="KW-1185">Reference proteome</keyword>
<dbReference type="Gene3D" id="1.10.10.2840">
    <property type="entry name" value="PucR C-terminal helix-turn-helix domain"/>
    <property type="match status" value="1"/>
</dbReference>
<feature type="domain" description="PucR C-terminal helix-turn-helix" evidence="1">
    <location>
        <begin position="234"/>
        <end position="290"/>
    </location>
</feature>
<gene>
    <name evidence="2" type="primary">yxkF</name>
    <name evidence="2" type="ORF">GCM10007971_08130</name>
</gene>
<organism evidence="2 3">
    <name type="scientific">Oceanobacillus indicireducens</name>
    <dbReference type="NCBI Taxonomy" id="1004261"/>
    <lineage>
        <taxon>Bacteria</taxon>
        <taxon>Bacillati</taxon>
        <taxon>Bacillota</taxon>
        <taxon>Bacilli</taxon>
        <taxon>Bacillales</taxon>
        <taxon>Bacillaceae</taxon>
        <taxon>Oceanobacillus</taxon>
    </lineage>
</organism>
<dbReference type="RefSeq" id="WP_188856133.1">
    <property type="nucleotide sequence ID" value="NZ_BMOS01000004.1"/>
</dbReference>
<dbReference type="AlphaFoldDB" id="A0A918CZZ5"/>
<sequence>MLQQLKKHFPSLQSYKKTPTEIDDKLTWFIAENGQIISIDPSEITEKDSALLHIFLKPYQHNFPPMTKAEKLWQQYIQADGELPIIENMFRLIFFQIPPDQLQPADFKDALNQLFEKEMIILWESETEGVIVDKELTDYEEDISLEEIIDILMSDLYIKIRFFVSPYLTELRQAKHYYNQLTSQASIVFSYSEHNVISYIEAIPYLLIDQLTPKLRDDLQQLIPQEFQHDKGFLKMMEVFLKSNLNVSVAAKKLYMHRNSFQYRIEKFKEKTGLDIRNFHHALTVYLALLVK</sequence>
<reference evidence="2" key="2">
    <citation type="submission" date="2020-09" db="EMBL/GenBank/DDBJ databases">
        <authorList>
            <person name="Sun Q."/>
            <person name="Ohkuma M."/>
        </authorList>
    </citation>
    <scope>NUCLEOTIDE SEQUENCE</scope>
    <source>
        <strain evidence="2">JCM 17251</strain>
    </source>
</reference>
<dbReference type="InterPro" id="IPR042070">
    <property type="entry name" value="PucR_C-HTH_sf"/>
</dbReference>
<accession>A0A918CZZ5</accession>